<keyword evidence="2" id="KW-0002">3D-structure</keyword>
<feature type="binding site" evidence="2">
    <location>
        <position position="166"/>
    </location>
    <ligand>
        <name>Fe(3+)</name>
        <dbReference type="ChEBI" id="CHEBI:29034"/>
    </ligand>
</feature>
<name>A0ACD6BA94_9CAUD</name>
<organism evidence="1">
    <name type="scientific">Agrobacterium phage Milano</name>
    <dbReference type="NCBI Taxonomy" id="2557550"/>
    <lineage>
        <taxon>Viruses</taxon>
        <taxon>Duplodnaviria</taxon>
        <taxon>Heunggongvirae</taxon>
        <taxon>Uroviricota</taxon>
        <taxon>Caudoviricetes</taxon>
        <taxon>Schmittlotzvirus</taxon>
    </lineage>
</organism>
<gene>
    <name evidence="1" type="ORF">Milano_027</name>
</gene>
<keyword evidence="2" id="KW-0479">Metal-binding</keyword>
<sequence>MTTSKTYDERNRDIQDGFERHVFKGIEHTDTGALVSVKGSGTQEEDVPVINSGYGFTPAADTELEVFLHGDGSDASNKFATMTIPRNKQRKWPEGAGGVQHPFNADKFVQFDDDSIWLKDGKFTLGNNQELTITVSNGLVTLSSNNEVDFRCPKLMHNGVNIGDSHVHPQKPDSGGDSEEDTDPPKRD</sequence>
<reference evidence="1" key="1">
    <citation type="journal article" date="2019" name="Microbiol. Resour. Announc.">
        <title>Complete Genome Sequence of Agrobacterium tumefaciens Myophage Milano.</title>
        <authorList>
            <person name="Nittolo T."/>
            <person name="Ravindran A."/>
            <person name="Gonzalez C.F."/>
            <person name="Ramsey J."/>
        </authorList>
    </citation>
    <scope>NUCLEOTIDE SEQUENCE</scope>
</reference>
<evidence type="ECO:0000313" key="1">
    <source>
        <dbReference type="EMBL" id="QBQ72050.1"/>
    </source>
</evidence>
<evidence type="ECO:0007829" key="2">
    <source>
        <dbReference type="PDB" id="8FQC"/>
    </source>
</evidence>
<dbReference type="EMBL" id="MK637516">
    <property type="protein sequence ID" value="QBQ72050.1"/>
    <property type="molecule type" value="Genomic_DNA"/>
</dbReference>
<accession>A0ACD6BA94</accession>
<protein>
    <submittedName>
        <fullName evidence="1">Baseplate protein</fullName>
    </submittedName>
</protein>
<accession>A0A482MFZ0</accession>
<feature type="binding site" evidence="2">
    <location>
        <position position="168"/>
    </location>
    <ligand>
        <name>Fe(3+)</name>
        <dbReference type="ChEBI" id="CHEBI:29034"/>
    </ligand>
</feature>
<dbReference type="PDB" id="8FQC">
    <property type="method" value="EM"/>
    <property type="resolution" value="3.20 A"/>
    <property type="chains" value="A=1-188"/>
</dbReference>
<reference evidence="2" key="2">
    <citation type="journal article" date="2024" name="Nat. Commun.">
        <title>An extensive disulfide bond network prevents tail contraction in Agrobacterium tumefaciensphage Milano.</title>
        <authorList>
            <person name="Sonani R.R."/>
            <person name="Palmer L.K."/>
            <person name="Esteves N.C."/>
            <person name="Horton A.A."/>
            <person name="Sebastian A.L."/>
            <person name="Kelly R.J."/>
            <person name="Wang F."/>
            <person name="Kreutzberger M.A.B."/>
            <person name="Russell W.K."/>
            <person name="Leiman P.G."/>
            <person name="Scharf B.E."/>
            <person name="Egelman E.H."/>
        </authorList>
    </citation>
    <scope>STRUCTURE BY ELECTRON MICROSCOPY (3.20 ANGSTROMS) OF 1-188 IN COMPLEX WITH FE(3+)</scope>
</reference>
<proteinExistence type="evidence at protein level"/>